<evidence type="ECO:0000313" key="2">
    <source>
        <dbReference type="EMBL" id="PIP62577.1"/>
    </source>
</evidence>
<evidence type="ECO:0000313" key="3">
    <source>
        <dbReference type="Proteomes" id="UP000231021"/>
    </source>
</evidence>
<keyword evidence="1" id="KW-0472">Membrane</keyword>
<name>A0A2H0BY28_9BACT</name>
<evidence type="ECO:0000256" key="1">
    <source>
        <dbReference type="SAM" id="Phobius"/>
    </source>
</evidence>
<dbReference type="AlphaFoldDB" id="A0A2H0BY28"/>
<dbReference type="Pfam" id="PF18895">
    <property type="entry name" value="T4SS_pilin"/>
    <property type="match status" value="1"/>
</dbReference>
<organism evidence="2 3">
    <name type="scientific">Candidatus Roizmanbacteria bacterium CG22_combo_CG10-13_8_21_14_all_35_9</name>
    <dbReference type="NCBI Taxonomy" id="1974861"/>
    <lineage>
        <taxon>Bacteria</taxon>
        <taxon>Candidatus Roizmaniibacteriota</taxon>
    </lineage>
</organism>
<protein>
    <submittedName>
        <fullName evidence="2">Uncharacterized protein</fullName>
    </submittedName>
</protein>
<keyword evidence="1" id="KW-1133">Transmembrane helix</keyword>
<dbReference type="EMBL" id="PCTB01000063">
    <property type="protein sequence ID" value="PIP62577.1"/>
    <property type="molecule type" value="Genomic_DNA"/>
</dbReference>
<gene>
    <name evidence="2" type="ORF">COW98_03300</name>
</gene>
<comment type="caution">
    <text evidence="2">The sequence shown here is derived from an EMBL/GenBank/DDBJ whole genome shotgun (WGS) entry which is preliminary data.</text>
</comment>
<accession>A0A2H0BY28</accession>
<dbReference type="Proteomes" id="UP000231021">
    <property type="component" value="Unassembled WGS sequence"/>
</dbReference>
<feature type="transmembrane region" description="Helical" evidence="1">
    <location>
        <begin position="77"/>
        <end position="98"/>
    </location>
</feature>
<proteinExistence type="predicted"/>
<reference evidence="2 3" key="1">
    <citation type="submission" date="2017-09" db="EMBL/GenBank/DDBJ databases">
        <title>Depth-based differentiation of microbial function through sediment-hosted aquifers and enrichment of novel symbionts in the deep terrestrial subsurface.</title>
        <authorList>
            <person name="Probst A.J."/>
            <person name="Ladd B."/>
            <person name="Jarett J.K."/>
            <person name="Geller-Mcgrath D.E."/>
            <person name="Sieber C.M."/>
            <person name="Emerson J.B."/>
            <person name="Anantharaman K."/>
            <person name="Thomas B.C."/>
            <person name="Malmstrom R."/>
            <person name="Stieglmeier M."/>
            <person name="Klingl A."/>
            <person name="Woyke T."/>
            <person name="Ryan C.M."/>
            <person name="Banfield J.F."/>
        </authorList>
    </citation>
    <scope>NUCLEOTIDE SEQUENCE [LARGE SCALE GENOMIC DNA]</scope>
    <source>
        <strain evidence="2">CG22_combo_CG10-13_8_21_14_all_35_9</strain>
    </source>
</reference>
<sequence length="104" mass="11011">MKNYLAQQINIGGQSITGPLSGIATVGDLINKLIELVIPAAGIILLLVLIMGGYDFLISRGQPEKIKSAQAKITTGIIGFILLIASYIIVRLIAKIFGYGEGVL</sequence>
<dbReference type="InterPro" id="IPR043993">
    <property type="entry name" value="T4SS_pilin"/>
</dbReference>
<keyword evidence="1" id="KW-0812">Transmembrane</keyword>
<feature type="transmembrane region" description="Helical" evidence="1">
    <location>
        <begin position="36"/>
        <end position="57"/>
    </location>
</feature>